<organism evidence="1 2">
    <name type="scientific">Alsobacter ponti</name>
    <dbReference type="NCBI Taxonomy" id="2962936"/>
    <lineage>
        <taxon>Bacteria</taxon>
        <taxon>Pseudomonadati</taxon>
        <taxon>Pseudomonadota</taxon>
        <taxon>Alphaproteobacteria</taxon>
        <taxon>Hyphomicrobiales</taxon>
        <taxon>Alsobacteraceae</taxon>
        <taxon>Alsobacter</taxon>
    </lineage>
</organism>
<reference evidence="1 2" key="1">
    <citation type="submission" date="2022-07" db="EMBL/GenBank/DDBJ databases">
        <authorList>
            <person name="Li W.-J."/>
            <person name="Deng Q.-Q."/>
        </authorList>
    </citation>
    <scope>NUCLEOTIDE SEQUENCE [LARGE SCALE GENOMIC DNA]</scope>
    <source>
        <strain evidence="1 2">SYSU M60028</strain>
    </source>
</reference>
<comment type="caution">
    <text evidence="1">The sequence shown here is derived from an EMBL/GenBank/DDBJ whole genome shotgun (WGS) entry which is preliminary data.</text>
</comment>
<evidence type="ECO:0008006" key="3">
    <source>
        <dbReference type="Google" id="ProtNLM"/>
    </source>
</evidence>
<name>A0ABT1LEW0_9HYPH</name>
<feature type="non-terminal residue" evidence="1">
    <location>
        <position position="316"/>
    </location>
</feature>
<dbReference type="Proteomes" id="UP001205890">
    <property type="component" value="Unassembled WGS sequence"/>
</dbReference>
<dbReference type="RefSeq" id="WP_254742946.1">
    <property type="nucleotide sequence ID" value="NZ_JANCLU010000012.1"/>
</dbReference>
<dbReference type="EMBL" id="JANCLU010000012">
    <property type="protein sequence ID" value="MCP8939443.1"/>
    <property type="molecule type" value="Genomic_DNA"/>
</dbReference>
<gene>
    <name evidence="1" type="ORF">NK718_13035</name>
</gene>
<dbReference type="PROSITE" id="PS00018">
    <property type="entry name" value="EF_HAND_1"/>
    <property type="match status" value="1"/>
</dbReference>
<evidence type="ECO:0000313" key="2">
    <source>
        <dbReference type="Proteomes" id="UP001205890"/>
    </source>
</evidence>
<evidence type="ECO:0000313" key="1">
    <source>
        <dbReference type="EMBL" id="MCP8939443.1"/>
    </source>
</evidence>
<proteinExistence type="predicted"/>
<dbReference type="InterPro" id="IPR018247">
    <property type="entry name" value="EF_Hand_1_Ca_BS"/>
</dbReference>
<dbReference type="Gene3D" id="2.60.40.10">
    <property type="entry name" value="Immunoglobulins"/>
    <property type="match status" value="1"/>
</dbReference>
<dbReference type="InterPro" id="IPR013783">
    <property type="entry name" value="Ig-like_fold"/>
</dbReference>
<protein>
    <recommendedName>
        <fullName evidence="3">EF-hand domain-containing protein</fullName>
    </recommendedName>
</protein>
<sequence length="316" mass="32930">MADLTSAGSSYSGSSGDILVFYEDGVVSGSGQYRDFLSMQNNGTETGFNSDISSDYLNVQASQTTTLKLSSLEIVEYGGVQYYAIRLDINEGQGGTNPKLTLTDFTVYQSTEPADSSDVGTYPNFSGFTEIVSITEDLNLLDHESGSGHDDYLFLIKVSAFDGQGDYVTVAATFDGASAGKEGFRALVVPTFDISGTKFLDANGDGQTTGDSGLGGVTVYVDMDGSGTLNTGDISTVTAADGTWSITGLGQLAVGKSVLEDLPDGYQQTLGQAGYTLDGTNQTGLNFANFALFDISGTKYVDADGDGVIDPGEVGL</sequence>
<accession>A0ABT1LEW0</accession>
<keyword evidence="2" id="KW-1185">Reference proteome</keyword>